<dbReference type="AlphaFoldDB" id="A0A5M3YQ71"/>
<dbReference type="VEuPathDB" id="FungiDB:ATEG_04773"/>
<reference evidence="2 3" key="1">
    <citation type="submission" date="2020-01" db="EMBL/GenBank/DDBJ databases">
        <title>Aspergillus terreus IFO 6365 whole genome shotgun sequence.</title>
        <authorList>
            <person name="Kanamasa S."/>
            <person name="Takahashi H."/>
        </authorList>
    </citation>
    <scope>NUCLEOTIDE SEQUENCE [LARGE SCALE GENOMIC DNA]</scope>
    <source>
        <strain evidence="2 3">IFO 6365</strain>
    </source>
</reference>
<keyword evidence="3" id="KW-1185">Reference proteome</keyword>
<comment type="caution">
    <text evidence="2">The sequence shown here is derived from an EMBL/GenBank/DDBJ whole genome shotgun (WGS) entry which is preliminary data.</text>
</comment>
<dbReference type="EMBL" id="BLJY01000004">
    <property type="protein sequence ID" value="GFF15645.1"/>
    <property type="molecule type" value="Genomic_DNA"/>
</dbReference>
<protein>
    <submittedName>
        <fullName evidence="2">Uncharacterized protein</fullName>
    </submittedName>
</protein>
<evidence type="ECO:0000256" key="1">
    <source>
        <dbReference type="SAM" id="MobiDB-lite"/>
    </source>
</evidence>
<feature type="compositionally biased region" description="Polar residues" evidence="1">
    <location>
        <begin position="329"/>
        <end position="343"/>
    </location>
</feature>
<evidence type="ECO:0000313" key="3">
    <source>
        <dbReference type="Proteomes" id="UP000452235"/>
    </source>
</evidence>
<accession>A0A5M3YQ71</accession>
<feature type="compositionally biased region" description="Low complexity" evidence="1">
    <location>
        <begin position="872"/>
        <end position="884"/>
    </location>
</feature>
<feature type="region of interest" description="Disordered" evidence="1">
    <location>
        <begin position="584"/>
        <end position="630"/>
    </location>
</feature>
<evidence type="ECO:0000313" key="2">
    <source>
        <dbReference type="EMBL" id="GFF15645.1"/>
    </source>
</evidence>
<organism evidence="2 3">
    <name type="scientific">Aspergillus terreus</name>
    <dbReference type="NCBI Taxonomy" id="33178"/>
    <lineage>
        <taxon>Eukaryota</taxon>
        <taxon>Fungi</taxon>
        <taxon>Dikarya</taxon>
        <taxon>Ascomycota</taxon>
        <taxon>Pezizomycotina</taxon>
        <taxon>Eurotiomycetes</taxon>
        <taxon>Eurotiomycetidae</taxon>
        <taxon>Eurotiales</taxon>
        <taxon>Aspergillaceae</taxon>
        <taxon>Aspergillus</taxon>
        <taxon>Aspergillus subgen. Circumdati</taxon>
    </lineage>
</organism>
<feature type="compositionally biased region" description="Polar residues" evidence="1">
    <location>
        <begin position="860"/>
        <end position="871"/>
    </location>
</feature>
<dbReference type="OrthoDB" id="10265971at2759"/>
<feature type="region of interest" description="Disordered" evidence="1">
    <location>
        <begin position="327"/>
        <end position="383"/>
    </location>
</feature>
<sequence>MARQRLTFASVWAFEDLGVKEIETRLKDTSLHADLVCEYEKRGDVLVISGNADTPASVVGVIADYIEEQSHKDLLEVPRIRQIEVPVAVVDDANQALMGPVGQQGELVSLDDGIDANVISLPLDLVTKTWACPTGGLGCFATGFQDILAAIESFTGTKILVVDDIVGIKVSGGSEADINDALAKLTQVERPLSCIRKPTVANMAIANCDHGLRLQSYASLGKGSLRRILPGQNLSSISDFGQVCVTVSLFFDQKGQVLGLPDNLLYPSKVTEQPKASRIWNDFRFQEIGNGDDYVALESIVENDSHRHPYLSADKVEEVSQWVARADSVSASQDADTPTISNPEPTPADPQPPVERSRPAGIKARRPVPSGQGAPNKTAPERRVVPLDNQVSDRNGRQIWRMTYTPDPAALASEGTPQKNTAALTSEKEIAQENPAALMSEGMPQESGSSALNDLLGLILGGDPEHAMSSSPEATLAAEQKYTSGSEQGRKLAYLREAYARREHEVLRDTSVTTGVLLHTRGLANQVFAQQRIEDFERQRNHDHRQGVDEIATRTFHTTMGQQAGKIKAKRAIVAKRQRTLEEAWGASKNISNKPTGDTPKPPLPAEQSESATFKKAKPNGQAAQDTQAEAKHADIKELFETIRPVLEIAECFPGTLSLEVQIGLLLIPVLPKTCPQDVILMDAWAKIFRPRGGVSAPTTKFINRVTATGSDVDHIVDLKTSRDQGKRRLFEQNYSEYNVTYEFHCLTKAYKPLVIVVEEDGKHSIKKDSPTLGAVHLHFPGQVWDARVALSGSIESAADVPPEVEEAAQYLVDHIWVQPERSVLHIFTKLPAENQITIEKVLMIRWTRHRYIRPDESTSKGVSSAMSPRQTSSASDWDSTSSLSSTSDGQDIFLQITETQDLIIGRTPHDYQAVRARCDAVRDMAKSGRMWYEVSLVSPAIEAILRANTTLEVGERTDDWRSIDLFGNDAAFLGDDPLSVSPVAIAIGNAGLGELFRLTKTVVEKMDGIGYWNSGLAVEAAGNVPSRPLLKAGVSAGRVVEPKSLSFDELESVKEVGSIVGDSKSKQFCVEESIKDTDADVGYW</sequence>
<proteinExistence type="predicted"/>
<feature type="compositionally biased region" description="Pro residues" evidence="1">
    <location>
        <begin position="344"/>
        <end position="353"/>
    </location>
</feature>
<feature type="region of interest" description="Disordered" evidence="1">
    <location>
        <begin position="857"/>
        <end position="884"/>
    </location>
</feature>
<gene>
    <name evidence="2" type="ORF">ATEIFO6365_0004076400</name>
</gene>
<name>A0A5M3YQ71_ASPTE</name>
<dbReference type="Proteomes" id="UP000452235">
    <property type="component" value="Unassembled WGS sequence"/>
</dbReference>